<dbReference type="EMBL" id="JAAKFY010000014">
    <property type="protein sequence ID" value="KAF3846199.1"/>
    <property type="molecule type" value="Genomic_DNA"/>
</dbReference>
<accession>A0A7J5YBR1</accession>
<protein>
    <recommendedName>
        <fullName evidence="4">Ig-like domain-containing protein</fullName>
    </recommendedName>
</protein>
<keyword evidence="2" id="KW-0393">Immunoglobulin domain</keyword>
<dbReference type="InterPro" id="IPR003598">
    <property type="entry name" value="Ig_sub2"/>
</dbReference>
<dbReference type="SMART" id="SM00409">
    <property type="entry name" value="IG"/>
    <property type="match status" value="1"/>
</dbReference>
<comment type="caution">
    <text evidence="5">The sequence shown here is derived from an EMBL/GenBank/DDBJ whole genome shotgun (WGS) entry which is preliminary data.</text>
</comment>
<evidence type="ECO:0000259" key="4">
    <source>
        <dbReference type="PROSITE" id="PS50835"/>
    </source>
</evidence>
<keyword evidence="3" id="KW-1133">Transmembrane helix</keyword>
<dbReference type="Pfam" id="PF07679">
    <property type="entry name" value="I-set"/>
    <property type="match status" value="1"/>
</dbReference>
<dbReference type="FunFam" id="2.60.40.10:FF:000032">
    <property type="entry name" value="palladin isoform X1"/>
    <property type="match status" value="1"/>
</dbReference>
<gene>
    <name evidence="5" type="ORF">F7725_003277</name>
</gene>
<dbReference type="PANTHER" id="PTHR13771:SF9">
    <property type="entry name" value="INTERCELLULAR ADHESION MOLECULE 5"/>
    <property type="match status" value="1"/>
</dbReference>
<dbReference type="Proteomes" id="UP000518266">
    <property type="component" value="Unassembled WGS sequence"/>
</dbReference>
<evidence type="ECO:0000313" key="6">
    <source>
        <dbReference type="Proteomes" id="UP000518266"/>
    </source>
</evidence>
<keyword evidence="6" id="KW-1185">Reference proteome</keyword>
<evidence type="ECO:0000256" key="2">
    <source>
        <dbReference type="ARBA" id="ARBA00023319"/>
    </source>
</evidence>
<dbReference type="InterPro" id="IPR013783">
    <property type="entry name" value="Ig-like_fold"/>
</dbReference>
<dbReference type="InterPro" id="IPR003599">
    <property type="entry name" value="Ig_sub"/>
</dbReference>
<evidence type="ECO:0000256" key="1">
    <source>
        <dbReference type="ARBA" id="ARBA00023157"/>
    </source>
</evidence>
<dbReference type="InterPro" id="IPR013098">
    <property type="entry name" value="Ig_I-set"/>
</dbReference>
<name>A0A7J5YBR1_DISMA</name>
<dbReference type="SMART" id="SM00408">
    <property type="entry name" value="IGc2"/>
    <property type="match status" value="1"/>
</dbReference>
<dbReference type="InterPro" id="IPR007110">
    <property type="entry name" value="Ig-like_dom"/>
</dbReference>
<keyword evidence="3" id="KW-0472">Membrane</keyword>
<proteinExistence type="predicted"/>
<dbReference type="AlphaFoldDB" id="A0A7J5YBR1"/>
<dbReference type="InterPro" id="IPR047012">
    <property type="entry name" value="ICAM_VCAM"/>
</dbReference>
<sequence length="198" mass="22092">MEQPLISYNLMFCVMIWDYQSYYFFYSTLTILSAVAPEINEGTYSKDVKLDGNVTLDCSAEGNPLPDLHWNYTTAENVRETTRGHQKSLTITGATSTNAGVYICAATNNVGKVTSTVTLKMMKAKRSVLPLRFLWWLLIGLIVVVVVVVVIVIVIVHKRCKNMGDIVLSLTEPMIVQISQWILSLTGLKIQCNILLNG</sequence>
<feature type="transmembrane region" description="Helical" evidence="3">
    <location>
        <begin position="133"/>
        <end position="156"/>
    </location>
</feature>
<feature type="domain" description="Ig-like" evidence="4">
    <location>
        <begin position="37"/>
        <end position="120"/>
    </location>
</feature>
<dbReference type="GO" id="GO:0005178">
    <property type="term" value="F:integrin binding"/>
    <property type="evidence" value="ECO:0007669"/>
    <property type="project" value="InterPro"/>
</dbReference>
<evidence type="ECO:0000256" key="3">
    <source>
        <dbReference type="SAM" id="Phobius"/>
    </source>
</evidence>
<dbReference type="OrthoDB" id="5843397at2759"/>
<keyword evidence="3" id="KW-0812">Transmembrane</keyword>
<organism evidence="5 6">
    <name type="scientific">Dissostichus mawsoni</name>
    <name type="common">Antarctic cod</name>
    <dbReference type="NCBI Taxonomy" id="36200"/>
    <lineage>
        <taxon>Eukaryota</taxon>
        <taxon>Metazoa</taxon>
        <taxon>Chordata</taxon>
        <taxon>Craniata</taxon>
        <taxon>Vertebrata</taxon>
        <taxon>Euteleostomi</taxon>
        <taxon>Actinopterygii</taxon>
        <taxon>Neopterygii</taxon>
        <taxon>Teleostei</taxon>
        <taxon>Neoteleostei</taxon>
        <taxon>Acanthomorphata</taxon>
        <taxon>Eupercaria</taxon>
        <taxon>Perciformes</taxon>
        <taxon>Notothenioidei</taxon>
        <taxon>Nototheniidae</taxon>
        <taxon>Dissostichus</taxon>
    </lineage>
</organism>
<dbReference type="PANTHER" id="PTHR13771">
    <property type="entry name" value="INTERCELLULAR ADHESION MOLECULE"/>
    <property type="match status" value="1"/>
</dbReference>
<dbReference type="PROSITE" id="PS50835">
    <property type="entry name" value="IG_LIKE"/>
    <property type="match status" value="1"/>
</dbReference>
<dbReference type="GO" id="GO:0007155">
    <property type="term" value="P:cell adhesion"/>
    <property type="evidence" value="ECO:0007669"/>
    <property type="project" value="InterPro"/>
</dbReference>
<dbReference type="SUPFAM" id="SSF48726">
    <property type="entry name" value="Immunoglobulin"/>
    <property type="match status" value="1"/>
</dbReference>
<reference evidence="5 6" key="1">
    <citation type="submission" date="2020-03" db="EMBL/GenBank/DDBJ databases">
        <title>Dissostichus mawsoni Genome sequencing and assembly.</title>
        <authorList>
            <person name="Park H."/>
        </authorList>
    </citation>
    <scope>NUCLEOTIDE SEQUENCE [LARGE SCALE GENOMIC DNA]</scope>
    <source>
        <strain evidence="5">DM0001</strain>
        <tissue evidence="5">Muscle</tissue>
    </source>
</reference>
<evidence type="ECO:0000313" key="5">
    <source>
        <dbReference type="EMBL" id="KAF3846199.1"/>
    </source>
</evidence>
<keyword evidence="1" id="KW-1015">Disulfide bond</keyword>
<dbReference type="InterPro" id="IPR036179">
    <property type="entry name" value="Ig-like_dom_sf"/>
</dbReference>
<dbReference type="Gene3D" id="2.60.40.10">
    <property type="entry name" value="Immunoglobulins"/>
    <property type="match status" value="1"/>
</dbReference>